<evidence type="ECO:0000313" key="14">
    <source>
        <dbReference type="Proteomes" id="UP000077734"/>
    </source>
</evidence>
<dbReference type="Pfam" id="PF00563">
    <property type="entry name" value="EAL"/>
    <property type="match status" value="1"/>
</dbReference>
<keyword evidence="7" id="KW-0597">Phosphoprotein</keyword>
<dbReference type="InterPro" id="IPR029787">
    <property type="entry name" value="Nucleotide_cyclase"/>
</dbReference>
<dbReference type="FunFam" id="3.30.70.270:FF:000001">
    <property type="entry name" value="Diguanylate cyclase domain protein"/>
    <property type="match status" value="1"/>
</dbReference>
<dbReference type="SUPFAM" id="SSF52172">
    <property type="entry name" value="CheY-like"/>
    <property type="match status" value="1"/>
</dbReference>
<dbReference type="Pfam" id="PF13185">
    <property type="entry name" value="GAF_2"/>
    <property type="match status" value="1"/>
</dbReference>
<evidence type="ECO:0000256" key="7">
    <source>
        <dbReference type="PROSITE-ProRule" id="PRU00169"/>
    </source>
</evidence>
<dbReference type="InterPro" id="IPR000014">
    <property type="entry name" value="PAS"/>
</dbReference>
<dbReference type="SMART" id="SM00086">
    <property type="entry name" value="PAC"/>
    <property type="match status" value="6"/>
</dbReference>
<feature type="domain" description="PAC" evidence="10">
    <location>
        <begin position="216"/>
        <end position="268"/>
    </location>
</feature>
<evidence type="ECO:0000256" key="1">
    <source>
        <dbReference type="ARBA" id="ARBA00001946"/>
    </source>
</evidence>
<dbReference type="InterPro" id="IPR035919">
    <property type="entry name" value="EAL_sf"/>
</dbReference>
<dbReference type="Gene3D" id="3.20.20.450">
    <property type="entry name" value="EAL domain"/>
    <property type="match status" value="1"/>
</dbReference>
<evidence type="ECO:0000259" key="12">
    <source>
        <dbReference type="PROSITE" id="PS50887"/>
    </source>
</evidence>
<dbReference type="PROSITE" id="PS50112">
    <property type="entry name" value="PAS"/>
    <property type="match status" value="5"/>
</dbReference>
<dbReference type="InterPro" id="IPR003018">
    <property type="entry name" value="GAF"/>
</dbReference>
<keyword evidence="4" id="KW-0808">Transferase</keyword>
<feature type="domain" description="PAC" evidence="10">
    <location>
        <begin position="896"/>
        <end position="949"/>
    </location>
</feature>
<dbReference type="CDD" id="cd17534">
    <property type="entry name" value="REC_DC-like"/>
    <property type="match status" value="1"/>
</dbReference>
<evidence type="ECO:0000259" key="11">
    <source>
        <dbReference type="PROSITE" id="PS50883"/>
    </source>
</evidence>
<dbReference type="Gene3D" id="3.30.70.270">
    <property type="match status" value="1"/>
</dbReference>
<dbReference type="SMART" id="SM00267">
    <property type="entry name" value="GGDEF"/>
    <property type="match status" value="1"/>
</dbReference>
<gene>
    <name evidence="13" type="ORF">A1356_19815</name>
</gene>
<evidence type="ECO:0000256" key="4">
    <source>
        <dbReference type="ARBA" id="ARBA00022679"/>
    </source>
</evidence>
<keyword evidence="14" id="KW-1185">Reference proteome</keyword>
<feature type="domain" description="PAS" evidence="9">
    <location>
        <begin position="820"/>
        <end position="892"/>
    </location>
</feature>
<dbReference type="GO" id="GO:0006355">
    <property type="term" value="P:regulation of DNA-templated transcription"/>
    <property type="evidence" value="ECO:0007669"/>
    <property type="project" value="InterPro"/>
</dbReference>
<feature type="domain" description="PAS" evidence="9">
    <location>
        <begin position="946"/>
        <end position="991"/>
    </location>
</feature>
<dbReference type="NCBIfam" id="TIGR00229">
    <property type="entry name" value="sensory_box"/>
    <property type="match status" value="6"/>
</dbReference>
<dbReference type="GO" id="GO:0071111">
    <property type="term" value="F:cyclic-guanylate-specific phosphodiesterase activity"/>
    <property type="evidence" value="ECO:0007669"/>
    <property type="project" value="UniProtKB-EC"/>
</dbReference>
<dbReference type="PROSITE" id="PS50883">
    <property type="entry name" value="EAL"/>
    <property type="match status" value="1"/>
</dbReference>
<dbReference type="SMART" id="SM00052">
    <property type="entry name" value="EAL"/>
    <property type="match status" value="1"/>
</dbReference>
<name>A0AA91D929_9GAMM</name>
<evidence type="ECO:0000313" key="13">
    <source>
        <dbReference type="EMBL" id="OAI21981.1"/>
    </source>
</evidence>
<dbReference type="Pfam" id="PF00072">
    <property type="entry name" value="Response_reg"/>
    <property type="match status" value="1"/>
</dbReference>
<dbReference type="EMBL" id="LUUL01000128">
    <property type="protein sequence ID" value="OAI21981.1"/>
    <property type="molecule type" value="Genomic_DNA"/>
</dbReference>
<feature type="domain" description="PAS" evidence="9">
    <location>
        <begin position="262"/>
        <end position="314"/>
    </location>
</feature>
<dbReference type="SUPFAM" id="SSF55073">
    <property type="entry name" value="Nucleotide cyclase"/>
    <property type="match status" value="1"/>
</dbReference>
<dbReference type="EC" id="3.1.4.52" evidence="2"/>
<dbReference type="InterPro" id="IPR029016">
    <property type="entry name" value="GAF-like_dom_sf"/>
</dbReference>
<evidence type="ECO:0000259" key="9">
    <source>
        <dbReference type="PROSITE" id="PS50112"/>
    </source>
</evidence>
<dbReference type="InterPro" id="IPR013767">
    <property type="entry name" value="PAS_fold"/>
</dbReference>
<comment type="cofactor">
    <cofactor evidence="1">
        <name>Mg(2+)</name>
        <dbReference type="ChEBI" id="CHEBI:18420"/>
    </cofactor>
</comment>
<dbReference type="SUPFAM" id="SSF55781">
    <property type="entry name" value="GAF domain-like"/>
    <property type="match status" value="1"/>
</dbReference>
<evidence type="ECO:0000256" key="3">
    <source>
        <dbReference type="ARBA" id="ARBA00022636"/>
    </source>
</evidence>
<dbReference type="Pfam" id="PF08447">
    <property type="entry name" value="PAS_3"/>
    <property type="match status" value="2"/>
</dbReference>
<feature type="domain" description="PAS" evidence="9">
    <location>
        <begin position="138"/>
        <end position="211"/>
    </location>
</feature>
<dbReference type="InterPro" id="IPR001633">
    <property type="entry name" value="EAL_dom"/>
</dbReference>
<keyword evidence="3" id="KW-0973">c-di-GMP</keyword>
<evidence type="ECO:0000256" key="6">
    <source>
        <dbReference type="ARBA" id="ARBA00051114"/>
    </source>
</evidence>
<evidence type="ECO:0000259" key="10">
    <source>
        <dbReference type="PROSITE" id="PS50113"/>
    </source>
</evidence>
<dbReference type="SMART" id="SM00448">
    <property type="entry name" value="REC"/>
    <property type="match status" value="1"/>
</dbReference>
<dbReference type="InterPro" id="IPR035965">
    <property type="entry name" value="PAS-like_dom_sf"/>
</dbReference>
<feature type="domain" description="GGDEF" evidence="12">
    <location>
        <begin position="1103"/>
        <end position="1234"/>
    </location>
</feature>
<dbReference type="Gene3D" id="3.30.450.20">
    <property type="entry name" value="PAS domain"/>
    <property type="match status" value="6"/>
</dbReference>
<feature type="domain" description="PAC" evidence="10">
    <location>
        <begin position="339"/>
        <end position="389"/>
    </location>
</feature>
<dbReference type="Pfam" id="PF13426">
    <property type="entry name" value="PAS_9"/>
    <property type="match status" value="2"/>
</dbReference>
<comment type="caution">
    <text evidence="13">The sequence shown here is derived from an EMBL/GenBank/DDBJ whole genome shotgun (WGS) entry which is preliminary data.</text>
</comment>
<dbReference type="PROSITE" id="PS50110">
    <property type="entry name" value="RESPONSE_REGULATORY"/>
    <property type="match status" value="1"/>
</dbReference>
<dbReference type="InterPro" id="IPR001789">
    <property type="entry name" value="Sig_transdc_resp-reg_receiver"/>
</dbReference>
<dbReference type="RefSeq" id="WP_082889628.1">
    <property type="nucleotide sequence ID" value="NZ_LUUL01000128.1"/>
</dbReference>
<evidence type="ECO:0000259" key="8">
    <source>
        <dbReference type="PROSITE" id="PS50110"/>
    </source>
</evidence>
<dbReference type="PANTHER" id="PTHR44757:SF2">
    <property type="entry name" value="BIOFILM ARCHITECTURE MAINTENANCE PROTEIN MBAA"/>
    <property type="match status" value="1"/>
</dbReference>
<evidence type="ECO:0000256" key="5">
    <source>
        <dbReference type="ARBA" id="ARBA00022777"/>
    </source>
</evidence>
<protein>
    <recommendedName>
        <fullName evidence="2">cyclic-guanylate-specific phosphodiesterase</fullName>
        <ecNumber evidence="2">3.1.4.52</ecNumber>
    </recommendedName>
</protein>
<dbReference type="GO" id="GO:0016301">
    <property type="term" value="F:kinase activity"/>
    <property type="evidence" value="ECO:0007669"/>
    <property type="project" value="UniProtKB-KW"/>
</dbReference>
<dbReference type="NCBIfam" id="TIGR00254">
    <property type="entry name" value="GGDEF"/>
    <property type="match status" value="1"/>
</dbReference>
<evidence type="ECO:0000256" key="2">
    <source>
        <dbReference type="ARBA" id="ARBA00012282"/>
    </source>
</evidence>
<dbReference type="InterPro" id="IPR001610">
    <property type="entry name" value="PAC"/>
</dbReference>
<dbReference type="GO" id="GO:0000160">
    <property type="term" value="P:phosphorelay signal transduction system"/>
    <property type="evidence" value="ECO:0007669"/>
    <property type="project" value="InterPro"/>
</dbReference>
<dbReference type="InterPro" id="IPR000700">
    <property type="entry name" value="PAS-assoc_C"/>
</dbReference>
<dbReference type="CDD" id="cd01949">
    <property type="entry name" value="GGDEF"/>
    <property type="match status" value="1"/>
</dbReference>
<keyword evidence="5" id="KW-0418">Kinase</keyword>
<dbReference type="FunFam" id="3.20.20.450:FF:000001">
    <property type="entry name" value="Cyclic di-GMP phosphodiesterase yahA"/>
    <property type="match status" value="1"/>
</dbReference>
<feature type="domain" description="Response regulatory" evidence="8">
    <location>
        <begin position="11"/>
        <end position="126"/>
    </location>
</feature>
<dbReference type="PROSITE" id="PS50887">
    <property type="entry name" value="GGDEF"/>
    <property type="match status" value="1"/>
</dbReference>
<proteinExistence type="predicted"/>
<feature type="domain" description="PAC" evidence="10">
    <location>
        <begin position="1019"/>
        <end position="1071"/>
    </location>
</feature>
<dbReference type="Proteomes" id="UP000077734">
    <property type="component" value="Unassembled WGS sequence"/>
</dbReference>
<dbReference type="SMART" id="SM00091">
    <property type="entry name" value="PAS"/>
    <property type="match status" value="6"/>
</dbReference>
<organism evidence="13 14">
    <name type="scientific">Methylomonas koyamae</name>
    <dbReference type="NCBI Taxonomy" id="702114"/>
    <lineage>
        <taxon>Bacteria</taxon>
        <taxon>Pseudomonadati</taxon>
        <taxon>Pseudomonadota</taxon>
        <taxon>Gammaproteobacteria</taxon>
        <taxon>Methylococcales</taxon>
        <taxon>Methylococcaceae</taxon>
        <taxon>Methylomonas</taxon>
    </lineage>
</organism>
<dbReference type="PANTHER" id="PTHR44757">
    <property type="entry name" value="DIGUANYLATE CYCLASE DGCP"/>
    <property type="match status" value="1"/>
</dbReference>
<feature type="modified residue" description="4-aspartylphosphate" evidence="7">
    <location>
        <position position="61"/>
    </location>
</feature>
<reference evidence="13 14" key="1">
    <citation type="submission" date="2016-03" db="EMBL/GenBank/DDBJ databases">
        <authorList>
            <person name="Heylen K."/>
            <person name="De Vos P."/>
            <person name="Vekeman B."/>
        </authorList>
    </citation>
    <scope>NUCLEOTIDE SEQUENCE [LARGE SCALE GENOMIC DNA]</scope>
    <source>
        <strain evidence="13 14">R-49807</strain>
    </source>
</reference>
<accession>A0AA91D929</accession>
<dbReference type="Gene3D" id="3.30.450.40">
    <property type="match status" value="1"/>
</dbReference>
<dbReference type="Gene3D" id="2.10.70.100">
    <property type="match status" value="1"/>
</dbReference>
<dbReference type="CDD" id="cd01948">
    <property type="entry name" value="EAL"/>
    <property type="match status" value="1"/>
</dbReference>
<dbReference type="InterPro" id="IPR000160">
    <property type="entry name" value="GGDEF_dom"/>
</dbReference>
<dbReference type="InterPro" id="IPR011006">
    <property type="entry name" value="CheY-like_superfamily"/>
</dbReference>
<dbReference type="CDD" id="cd00130">
    <property type="entry name" value="PAS"/>
    <property type="match status" value="6"/>
</dbReference>
<sequence>MTDNNQTLGKRILIVEDEALIAEEMQDRLQRLGYQVAGIADTGPTAISLAEQTRPDLVLMDIQLKGEMDGIETAERIYRQLHIPVVYVTAHADHATLHRAKNIAQFGYILKPFQERELMASIPMALHRHSVEKLLQDSQITYATILASISDGVIVTDEHARLRFLNPVAEKLTGWRLSEAHGAAVESVLTLVDEVTQRTFENPLIQVLQTKSVATFSEACLLIDRNGRAIPIDYSAAPVIGTSGGLVGAVVVVRDINAQRAAERKFRGLLESAPDAMVVVNEGGQIVLVNSQTEKIFGYPREELLNQPVEKLMPARLREQHPGHRQGYVASPRVRSMGASMELYGLRKDGTEFPIEMSLSPLQIDDGLLVFSNIRDTSDRKQRDAELLASEQRFRTLVEQASDGILTADANGVYLDVNAAGCEMLGYSREEILQMSIADLLSPEEVLRITPELARLGEGASVKSEWRFRRKDGSIFVGEINARQLPDGRLLSFLRDITERKQTEDALRISQARLAEAQKLAELGHWELCFGSNQLMWSDDVHRIFETSPETFGASYQYFIERVHPHDREAVNQAYTESLQNKTILDVEYRLLMADGRIKYLHARGLTEYDAAGTPLRSLGTVQDISKRKQAEQRIERLNKLYATLAETNEVIVRVQSRTELFANIVRIAVEFSELACAWIGLVDAKRQRLRPVAVYGPSSSYVDNLLISCDPLLPEGSGPCGLALNEDSHQLSNDYQHDPRTAPWRAAAKSFGIHSAGSFPLRQQGQVIGVLTLYANEVNFFTEDIVRLLADMTIDISVALDRFVHEEKRQLAENAVRESEMRLNLAIASSKLGIYDVNIKTGERTYNSEYAAMLGYEPTGFEEDAESYFEHIHPDDRKAWLNAYNDCISGKREHFRAEFRKRTADGDWKWISAIGAVVAHDADGNPLRFIGTHSDISERKSSEEHLRLLASVFDSSHESIVVTDVNLNIVAVNKAFAEMTGYSAEESIGQHVRIFKSGHHDHAYYETMWQHINSLGYWQGELWVRHRSGDSYPSLTAISSVRADNGGVTHYVKISADITQHKEAEQRIKQLAYYDALTGIPNRILMREQAQKALALAQRNQTELALFFIDLDRFKNINDSLGHIVGDQLLQIMAERLCQLVRDTDTVCRLGGDEFLLLLSAGASTAARVARKLLAELAEPYDIAGHSLRITCSIGIGIFPKDGGGFDELLKNADIAMYKAKESGRNAFHFFSAEMNAGAMERLLLENALRQARVNNQFSLYYQPQIDLSDGRVIGMEALIRWQHPDTGFIPPAKFIPIAEETGLIVPIGEWVLKEACRQNRAWQLTGLVDVPISVNLSVRQFSHDNVLRLISKTLRETEMPATSLEVEITESILVQDVEKTLGVLHELKAMGVKIAVDDFGTGYSSLSYLKRFPLDRLKIDQSFVRDVVENRDDQAIASATINLGHSLGLVVIAEGVETKAQLDVLRTLGCDEVQGYFFARPMPAVAMEQFLRDKVINGSKNYIERC</sequence>
<comment type="catalytic activity">
    <reaction evidence="6">
        <text>3',3'-c-di-GMP + H2O = 5'-phosphoguanylyl(3'-&gt;5')guanosine + H(+)</text>
        <dbReference type="Rhea" id="RHEA:24902"/>
        <dbReference type="ChEBI" id="CHEBI:15377"/>
        <dbReference type="ChEBI" id="CHEBI:15378"/>
        <dbReference type="ChEBI" id="CHEBI:58754"/>
        <dbReference type="ChEBI" id="CHEBI:58805"/>
        <dbReference type="EC" id="3.1.4.52"/>
    </reaction>
    <physiologicalReaction direction="left-to-right" evidence="6">
        <dbReference type="Rhea" id="RHEA:24903"/>
    </physiologicalReaction>
</comment>
<dbReference type="InterPro" id="IPR013655">
    <property type="entry name" value="PAS_fold_3"/>
</dbReference>
<dbReference type="Gene3D" id="3.40.50.2300">
    <property type="match status" value="1"/>
</dbReference>
<dbReference type="SMART" id="SM00065">
    <property type="entry name" value="GAF"/>
    <property type="match status" value="1"/>
</dbReference>
<dbReference type="Pfam" id="PF00989">
    <property type="entry name" value="PAS"/>
    <property type="match status" value="2"/>
</dbReference>
<dbReference type="GO" id="GO:0071732">
    <property type="term" value="P:cellular response to nitric oxide"/>
    <property type="evidence" value="ECO:0007669"/>
    <property type="project" value="UniProtKB-ARBA"/>
</dbReference>
<dbReference type="SUPFAM" id="SSF55785">
    <property type="entry name" value="PYP-like sensor domain (PAS domain)"/>
    <property type="match status" value="6"/>
</dbReference>
<feature type="domain" description="EAL" evidence="11">
    <location>
        <begin position="1243"/>
        <end position="1497"/>
    </location>
</feature>
<dbReference type="InterPro" id="IPR043128">
    <property type="entry name" value="Rev_trsase/Diguanyl_cyclase"/>
</dbReference>
<dbReference type="PROSITE" id="PS50113">
    <property type="entry name" value="PAC"/>
    <property type="match status" value="5"/>
</dbReference>
<feature type="domain" description="PAS" evidence="9">
    <location>
        <begin position="390"/>
        <end position="460"/>
    </location>
</feature>
<dbReference type="InterPro" id="IPR052155">
    <property type="entry name" value="Biofilm_reg_signaling"/>
</dbReference>
<dbReference type="SUPFAM" id="SSF141868">
    <property type="entry name" value="EAL domain-like"/>
    <property type="match status" value="1"/>
</dbReference>
<dbReference type="Pfam" id="PF00990">
    <property type="entry name" value="GGDEF"/>
    <property type="match status" value="1"/>
</dbReference>
<feature type="domain" description="PAC" evidence="10">
    <location>
        <begin position="585"/>
        <end position="637"/>
    </location>
</feature>